<evidence type="ECO:0000313" key="1">
    <source>
        <dbReference type="EMBL" id="RZB76129.1"/>
    </source>
</evidence>
<reference evidence="1 2" key="1">
    <citation type="submission" date="2018-09" db="EMBL/GenBank/DDBJ databases">
        <title>A high-quality reference genome of wild soybean provides a powerful tool to mine soybean genomes.</title>
        <authorList>
            <person name="Xie M."/>
            <person name="Chung C.Y.L."/>
            <person name="Li M.-W."/>
            <person name="Wong F.-L."/>
            <person name="Chan T.-F."/>
            <person name="Lam H.-M."/>
        </authorList>
    </citation>
    <scope>NUCLEOTIDE SEQUENCE [LARGE SCALE GENOMIC DNA]</scope>
    <source>
        <strain evidence="2">cv. W05</strain>
        <tissue evidence="1">Hypocotyl of etiolated seedlings</tissue>
    </source>
</reference>
<dbReference type="EMBL" id="QZWG01000012">
    <property type="protein sequence ID" value="RZB76129.1"/>
    <property type="molecule type" value="Genomic_DNA"/>
</dbReference>
<evidence type="ECO:0000313" key="2">
    <source>
        <dbReference type="Proteomes" id="UP000289340"/>
    </source>
</evidence>
<comment type="caution">
    <text evidence="1">The sequence shown here is derived from an EMBL/GenBank/DDBJ whole genome shotgun (WGS) entry which is preliminary data.</text>
</comment>
<accession>A0A445HR50</accession>
<gene>
    <name evidence="1" type="ORF">D0Y65_034576</name>
</gene>
<evidence type="ECO:0008006" key="3">
    <source>
        <dbReference type="Google" id="ProtNLM"/>
    </source>
</evidence>
<organism evidence="1 2">
    <name type="scientific">Glycine soja</name>
    <name type="common">Wild soybean</name>
    <dbReference type="NCBI Taxonomy" id="3848"/>
    <lineage>
        <taxon>Eukaryota</taxon>
        <taxon>Viridiplantae</taxon>
        <taxon>Streptophyta</taxon>
        <taxon>Embryophyta</taxon>
        <taxon>Tracheophyta</taxon>
        <taxon>Spermatophyta</taxon>
        <taxon>Magnoliopsida</taxon>
        <taxon>eudicotyledons</taxon>
        <taxon>Gunneridae</taxon>
        <taxon>Pentapetalae</taxon>
        <taxon>rosids</taxon>
        <taxon>fabids</taxon>
        <taxon>Fabales</taxon>
        <taxon>Fabaceae</taxon>
        <taxon>Papilionoideae</taxon>
        <taxon>50 kb inversion clade</taxon>
        <taxon>NPAAA clade</taxon>
        <taxon>indigoferoid/millettioid clade</taxon>
        <taxon>Phaseoleae</taxon>
        <taxon>Glycine</taxon>
        <taxon>Glycine subgen. Soja</taxon>
    </lineage>
</organism>
<dbReference type="Proteomes" id="UP000289340">
    <property type="component" value="Chromosome 12"/>
</dbReference>
<sequence>MEIIENFAIGWNFPLFIDRLYSIVNFFIFYKCCIQFGNHVNGFVYKHKLMSFDFIVIASVVHTCVKYTKLKIVHELFHRMTENELKFSWKVVF</sequence>
<proteinExistence type="predicted"/>
<protein>
    <recommendedName>
        <fullName evidence="3">Pentatricopeptide repeat-containing protein</fullName>
    </recommendedName>
</protein>
<keyword evidence="2" id="KW-1185">Reference proteome</keyword>
<name>A0A445HR50_GLYSO</name>
<dbReference type="AlphaFoldDB" id="A0A445HR50"/>